<sequence length="67" mass="7716">MPKYSSDFGAPRLDPCELRTVVPYTYTLSERSAKLHGRRSGGIRLTVEQEVNGWRSESRIEWANFGR</sequence>
<name>A0A4C1XGT8_EUMVA</name>
<gene>
    <name evidence="1" type="ORF">EVAR_37949_1</name>
</gene>
<dbReference type="OrthoDB" id="361102at2759"/>
<dbReference type="EMBL" id="BGZK01000813">
    <property type="protein sequence ID" value="GBP61417.1"/>
    <property type="molecule type" value="Genomic_DNA"/>
</dbReference>
<comment type="caution">
    <text evidence="1">The sequence shown here is derived from an EMBL/GenBank/DDBJ whole genome shotgun (WGS) entry which is preliminary data.</text>
</comment>
<dbReference type="Proteomes" id="UP000299102">
    <property type="component" value="Unassembled WGS sequence"/>
</dbReference>
<accession>A0A4C1XGT8</accession>
<evidence type="ECO:0000313" key="1">
    <source>
        <dbReference type="EMBL" id="GBP61417.1"/>
    </source>
</evidence>
<proteinExistence type="predicted"/>
<dbReference type="AlphaFoldDB" id="A0A4C1XGT8"/>
<evidence type="ECO:0000313" key="2">
    <source>
        <dbReference type="Proteomes" id="UP000299102"/>
    </source>
</evidence>
<organism evidence="1 2">
    <name type="scientific">Eumeta variegata</name>
    <name type="common">Bagworm moth</name>
    <name type="synonym">Eumeta japonica</name>
    <dbReference type="NCBI Taxonomy" id="151549"/>
    <lineage>
        <taxon>Eukaryota</taxon>
        <taxon>Metazoa</taxon>
        <taxon>Ecdysozoa</taxon>
        <taxon>Arthropoda</taxon>
        <taxon>Hexapoda</taxon>
        <taxon>Insecta</taxon>
        <taxon>Pterygota</taxon>
        <taxon>Neoptera</taxon>
        <taxon>Endopterygota</taxon>
        <taxon>Lepidoptera</taxon>
        <taxon>Glossata</taxon>
        <taxon>Ditrysia</taxon>
        <taxon>Tineoidea</taxon>
        <taxon>Psychidae</taxon>
        <taxon>Oiketicinae</taxon>
        <taxon>Eumeta</taxon>
    </lineage>
</organism>
<reference evidence="1 2" key="1">
    <citation type="journal article" date="2019" name="Commun. Biol.">
        <title>The bagworm genome reveals a unique fibroin gene that provides high tensile strength.</title>
        <authorList>
            <person name="Kono N."/>
            <person name="Nakamura H."/>
            <person name="Ohtoshi R."/>
            <person name="Tomita M."/>
            <person name="Numata K."/>
            <person name="Arakawa K."/>
        </authorList>
    </citation>
    <scope>NUCLEOTIDE SEQUENCE [LARGE SCALE GENOMIC DNA]</scope>
</reference>
<keyword evidence="2" id="KW-1185">Reference proteome</keyword>
<protein>
    <submittedName>
        <fullName evidence="1">Uncharacterized protein</fullName>
    </submittedName>
</protein>